<dbReference type="Proteomes" id="UP000249402">
    <property type="component" value="Unassembled WGS sequence"/>
</dbReference>
<protein>
    <submittedName>
        <fullName evidence="1">Uncharacterized protein</fullName>
    </submittedName>
</protein>
<evidence type="ECO:0000313" key="2">
    <source>
        <dbReference type="Proteomes" id="UP000249402"/>
    </source>
</evidence>
<keyword evidence="2" id="KW-1185">Reference proteome</keyword>
<gene>
    <name evidence="1" type="ORF">BO80DRAFT_111089</name>
</gene>
<name>A0A395GX52_9EURO</name>
<evidence type="ECO:0000313" key="1">
    <source>
        <dbReference type="EMBL" id="RAK99929.1"/>
    </source>
</evidence>
<dbReference type="AlphaFoldDB" id="A0A395GX52"/>
<accession>A0A395GX52</accession>
<reference evidence="1 2" key="1">
    <citation type="submission" date="2018-02" db="EMBL/GenBank/DDBJ databases">
        <title>The genomes of Aspergillus section Nigri reveals drivers in fungal speciation.</title>
        <authorList>
            <consortium name="DOE Joint Genome Institute"/>
            <person name="Vesth T.C."/>
            <person name="Nybo J."/>
            <person name="Theobald S."/>
            <person name="Brandl J."/>
            <person name="Frisvad J.C."/>
            <person name="Nielsen K.F."/>
            <person name="Lyhne E.K."/>
            <person name="Kogle M.E."/>
            <person name="Kuo A."/>
            <person name="Riley R."/>
            <person name="Clum A."/>
            <person name="Nolan M."/>
            <person name="Lipzen A."/>
            <person name="Salamov A."/>
            <person name="Henrissat B."/>
            <person name="Wiebenga A."/>
            <person name="De vries R.P."/>
            <person name="Grigoriev I.V."/>
            <person name="Mortensen U.H."/>
            <person name="Andersen M.R."/>
            <person name="Baker S.E."/>
        </authorList>
    </citation>
    <scope>NUCLEOTIDE SEQUENCE [LARGE SCALE GENOMIC DNA]</scope>
    <source>
        <strain evidence="1 2">CBS 121593</strain>
    </source>
</reference>
<dbReference type="RefSeq" id="XP_025574257.1">
    <property type="nucleotide sequence ID" value="XM_025713415.1"/>
</dbReference>
<proteinExistence type="predicted"/>
<dbReference type="VEuPathDB" id="FungiDB:BO80DRAFT_111089"/>
<sequence length="105" mass="11602">MSRHSLVLTPLLFRSPPLTTPYLRLLQPCKPSCPLTGKPEGIIQGFDGLIVSLVITEHITSLRRPSYLGDATEDRGVASGSSRAILWHDRLRLAPRLIASLLHHT</sequence>
<organism evidence="1 2">
    <name type="scientific">Aspergillus ibericus CBS 121593</name>
    <dbReference type="NCBI Taxonomy" id="1448316"/>
    <lineage>
        <taxon>Eukaryota</taxon>
        <taxon>Fungi</taxon>
        <taxon>Dikarya</taxon>
        <taxon>Ascomycota</taxon>
        <taxon>Pezizomycotina</taxon>
        <taxon>Eurotiomycetes</taxon>
        <taxon>Eurotiomycetidae</taxon>
        <taxon>Eurotiales</taxon>
        <taxon>Aspergillaceae</taxon>
        <taxon>Aspergillus</taxon>
        <taxon>Aspergillus subgen. Circumdati</taxon>
    </lineage>
</organism>
<dbReference type="GeneID" id="37218280"/>
<dbReference type="EMBL" id="KZ824443">
    <property type="protein sequence ID" value="RAK99929.1"/>
    <property type="molecule type" value="Genomic_DNA"/>
</dbReference>